<sequence length="472" mass="50366">MVNGIKIGTTLMTISGTTSGPEVLVELDRAAPEPLHRQLANGLRDAIRAGRLAPATRLPSTRVLAADLGVSRRLVVDAYSQLTAEGFLLSTHGSGTRVATVDAASAPERNAADPVRQFDIDFAPGSPDLGSFPRHAWLRALRQGLSEIESSAFGYVAPQGLLLARTAVADYLRRTRGVLADPQHIVLCSGATQAIALLASVLPSQTVAMEDPGFWLHRMVLRHNGIEPVPVPVDDDGLDVTALADSGATTVLATPAHQSPTGVVLSASRRTDLVQWARAGHLVIEDDYDAEYRYDRAPVGALQGIAPDRVVYVGSTSKTLAPGLRIGWMVLPAHLVGRVALSKGLADTGSSVMDQIAFAKLLTTGGYDRHLRQMRRRYLTRRNALLRALARYLPDATVIGAAAGVHLTVRFPDGYAAADLVRRAAEMRVRVEPLSPCYAQPETAPPGLMLGYANLTESQIVTGVRALAGAMR</sequence>
<keyword evidence="5" id="KW-0804">Transcription</keyword>
<dbReference type="PROSITE" id="PS50949">
    <property type="entry name" value="HTH_GNTR"/>
    <property type="match status" value="1"/>
</dbReference>
<dbReference type="GO" id="GO:0004190">
    <property type="term" value="F:aspartic-type endopeptidase activity"/>
    <property type="evidence" value="ECO:0007669"/>
    <property type="project" value="InterPro"/>
</dbReference>
<dbReference type="Proteomes" id="UP000247781">
    <property type="component" value="Unassembled WGS sequence"/>
</dbReference>
<evidence type="ECO:0000313" key="8">
    <source>
        <dbReference type="Proteomes" id="UP000247781"/>
    </source>
</evidence>
<dbReference type="PRINTS" id="PR00035">
    <property type="entry name" value="HTHGNTR"/>
</dbReference>
<keyword evidence="3" id="KW-0805">Transcription regulation</keyword>
<name>A0A318HWN8_9MYCO</name>
<dbReference type="GO" id="GO:0003700">
    <property type="term" value="F:DNA-binding transcription factor activity"/>
    <property type="evidence" value="ECO:0007669"/>
    <property type="project" value="InterPro"/>
</dbReference>
<dbReference type="Pfam" id="PF00155">
    <property type="entry name" value="Aminotran_1_2"/>
    <property type="match status" value="1"/>
</dbReference>
<accession>A0A318HWN8</accession>
<dbReference type="GO" id="GO:0003677">
    <property type="term" value="F:DNA binding"/>
    <property type="evidence" value="ECO:0007669"/>
    <property type="project" value="UniProtKB-KW"/>
</dbReference>
<comment type="similarity">
    <text evidence="1">In the C-terminal section; belongs to the class-I pyridoxal-phosphate-dependent aminotransferase family.</text>
</comment>
<reference evidence="7 8" key="2">
    <citation type="submission" date="2018-06" db="EMBL/GenBank/DDBJ databases">
        <title>Sequencing of bacterial isolates from soil warming experiment in Harvard Forest, Massachusetts, USA.</title>
        <authorList>
            <person name="Deangelis K.PhD."/>
        </authorList>
    </citation>
    <scope>NUCLEOTIDE SEQUENCE [LARGE SCALE GENOMIC DNA]</scope>
    <source>
        <strain evidence="7 8">GAS496</strain>
    </source>
</reference>
<dbReference type="CDD" id="cd07377">
    <property type="entry name" value="WHTH_GntR"/>
    <property type="match status" value="1"/>
</dbReference>
<proteinExistence type="inferred from homology"/>
<dbReference type="InterPro" id="IPR015424">
    <property type="entry name" value="PyrdxlP-dep_Trfase"/>
</dbReference>
<dbReference type="CDD" id="cd00609">
    <property type="entry name" value="AAT_like"/>
    <property type="match status" value="1"/>
</dbReference>
<dbReference type="AlphaFoldDB" id="A0A318HWN8"/>
<protein>
    <submittedName>
        <fullName evidence="7">GntR family transcriptional regulator/MocR family aminotransferase</fullName>
    </submittedName>
</protein>
<dbReference type="Gene3D" id="3.40.640.10">
    <property type="entry name" value="Type I PLP-dependent aspartate aminotransferase-like (Major domain)"/>
    <property type="match status" value="1"/>
</dbReference>
<comment type="caution">
    <text evidence="7">The sequence shown here is derived from an EMBL/GenBank/DDBJ whole genome shotgun (WGS) entry which is preliminary data.</text>
</comment>
<dbReference type="InterPro" id="IPR015421">
    <property type="entry name" value="PyrdxlP-dep_Trfase_major"/>
</dbReference>
<evidence type="ECO:0000256" key="5">
    <source>
        <dbReference type="ARBA" id="ARBA00023163"/>
    </source>
</evidence>
<dbReference type="GO" id="GO:0030170">
    <property type="term" value="F:pyridoxal phosphate binding"/>
    <property type="evidence" value="ECO:0007669"/>
    <property type="project" value="InterPro"/>
</dbReference>
<dbReference type="Pfam" id="PF00392">
    <property type="entry name" value="GntR"/>
    <property type="match status" value="1"/>
</dbReference>
<dbReference type="InterPro" id="IPR001969">
    <property type="entry name" value="Aspartic_peptidase_AS"/>
</dbReference>
<evidence type="ECO:0000256" key="3">
    <source>
        <dbReference type="ARBA" id="ARBA00023015"/>
    </source>
</evidence>
<reference evidence="8" key="1">
    <citation type="submission" date="2018-05" db="EMBL/GenBank/DDBJ databases">
        <authorList>
            <person name="Deangelis K."/>
            <person name="Huntemann M."/>
            <person name="Clum A."/>
            <person name="Pillay M."/>
            <person name="Palaniappan K."/>
            <person name="Varghese N."/>
            <person name="Mikhailova N."/>
            <person name="Stamatis D."/>
            <person name="Reddy T."/>
            <person name="Daum C."/>
            <person name="Shapiro N."/>
            <person name="Ivanova N."/>
            <person name="Kyrpides N."/>
            <person name="Woyke T."/>
        </authorList>
    </citation>
    <scope>NUCLEOTIDE SEQUENCE [LARGE SCALE GENOMIC DNA]</scope>
    <source>
        <strain evidence="8">GAS496</strain>
    </source>
</reference>
<organism evidence="7 8">
    <name type="scientific">Mycolicibacterium moriokaense</name>
    <dbReference type="NCBI Taxonomy" id="39691"/>
    <lineage>
        <taxon>Bacteria</taxon>
        <taxon>Bacillati</taxon>
        <taxon>Actinomycetota</taxon>
        <taxon>Actinomycetes</taxon>
        <taxon>Mycobacteriales</taxon>
        <taxon>Mycobacteriaceae</taxon>
        <taxon>Mycolicibacterium</taxon>
    </lineage>
</organism>
<evidence type="ECO:0000256" key="2">
    <source>
        <dbReference type="ARBA" id="ARBA00022898"/>
    </source>
</evidence>
<dbReference type="InterPro" id="IPR036388">
    <property type="entry name" value="WH-like_DNA-bd_sf"/>
</dbReference>
<dbReference type="SMART" id="SM00345">
    <property type="entry name" value="HTH_GNTR"/>
    <property type="match status" value="1"/>
</dbReference>
<keyword evidence="7" id="KW-0808">Transferase</keyword>
<gene>
    <name evidence="7" type="ORF">C8E89_101357</name>
</gene>
<dbReference type="InterPro" id="IPR004839">
    <property type="entry name" value="Aminotransferase_I/II_large"/>
</dbReference>
<dbReference type="InterPro" id="IPR051446">
    <property type="entry name" value="HTH_trans_reg/aminotransferase"/>
</dbReference>
<dbReference type="PANTHER" id="PTHR46577">
    <property type="entry name" value="HTH-TYPE TRANSCRIPTIONAL REGULATORY PROTEIN GABR"/>
    <property type="match status" value="1"/>
</dbReference>
<dbReference type="InterPro" id="IPR036390">
    <property type="entry name" value="WH_DNA-bd_sf"/>
</dbReference>
<dbReference type="EMBL" id="QJJU01000001">
    <property type="protein sequence ID" value="PXX13207.1"/>
    <property type="molecule type" value="Genomic_DNA"/>
</dbReference>
<evidence type="ECO:0000256" key="1">
    <source>
        <dbReference type="ARBA" id="ARBA00005384"/>
    </source>
</evidence>
<keyword evidence="8" id="KW-1185">Reference proteome</keyword>
<dbReference type="PROSITE" id="PS00141">
    <property type="entry name" value="ASP_PROTEASE"/>
    <property type="match status" value="1"/>
</dbReference>
<keyword evidence="4" id="KW-0238">DNA-binding</keyword>
<dbReference type="InterPro" id="IPR000524">
    <property type="entry name" value="Tscrpt_reg_HTH_GntR"/>
</dbReference>
<dbReference type="Gene3D" id="1.10.10.10">
    <property type="entry name" value="Winged helix-like DNA-binding domain superfamily/Winged helix DNA-binding domain"/>
    <property type="match status" value="1"/>
</dbReference>
<dbReference type="SUPFAM" id="SSF46785">
    <property type="entry name" value="Winged helix' DNA-binding domain"/>
    <property type="match status" value="1"/>
</dbReference>
<keyword evidence="7" id="KW-0032">Aminotransferase</keyword>
<evidence type="ECO:0000313" key="7">
    <source>
        <dbReference type="EMBL" id="PXX13207.1"/>
    </source>
</evidence>
<dbReference type="SUPFAM" id="SSF53383">
    <property type="entry name" value="PLP-dependent transferases"/>
    <property type="match status" value="1"/>
</dbReference>
<evidence type="ECO:0000259" key="6">
    <source>
        <dbReference type="PROSITE" id="PS50949"/>
    </source>
</evidence>
<dbReference type="GO" id="GO:0006508">
    <property type="term" value="P:proteolysis"/>
    <property type="evidence" value="ECO:0007669"/>
    <property type="project" value="InterPro"/>
</dbReference>
<evidence type="ECO:0000256" key="4">
    <source>
        <dbReference type="ARBA" id="ARBA00023125"/>
    </source>
</evidence>
<feature type="domain" description="HTH gntR-type" evidence="6">
    <location>
        <begin position="33"/>
        <end position="101"/>
    </location>
</feature>
<keyword evidence="2" id="KW-0663">Pyridoxal phosphate</keyword>
<dbReference type="PANTHER" id="PTHR46577:SF1">
    <property type="entry name" value="HTH-TYPE TRANSCRIPTIONAL REGULATORY PROTEIN GABR"/>
    <property type="match status" value="1"/>
</dbReference>
<dbReference type="GO" id="GO:0008483">
    <property type="term" value="F:transaminase activity"/>
    <property type="evidence" value="ECO:0007669"/>
    <property type="project" value="UniProtKB-KW"/>
</dbReference>